<dbReference type="SMART" id="SM00530">
    <property type="entry name" value="HTH_XRE"/>
    <property type="match status" value="1"/>
</dbReference>
<sequence>MTKLDDIMWKLNMTNKKLAKLSGVSTNTINLIRTGNGKGSRKSIRKIASALNVNANEIGD</sequence>
<dbReference type="PROSITE" id="PS50943">
    <property type="entry name" value="HTH_CROC1"/>
    <property type="match status" value="1"/>
</dbReference>
<dbReference type="GO" id="GO:0003677">
    <property type="term" value="F:DNA binding"/>
    <property type="evidence" value="ECO:0007669"/>
    <property type="project" value="InterPro"/>
</dbReference>
<evidence type="ECO:0000259" key="1">
    <source>
        <dbReference type="PROSITE" id="PS50943"/>
    </source>
</evidence>
<evidence type="ECO:0000313" key="2">
    <source>
        <dbReference type="EMBL" id="EGF86042.1"/>
    </source>
</evidence>
<dbReference type="SUPFAM" id="SSF47413">
    <property type="entry name" value="lambda repressor-like DNA-binding domains"/>
    <property type="match status" value="1"/>
</dbReference>
<dbReference type="InterPro" id="IPR001387">
    <property type="entry name" value="Cro/C1-type_HTH"/>
</dbReference>
<reference evidence="2 3" key="1">
    <citation type="submission" date="2011-03" db="EMBL/GenBank/DDBJ databases">
        <title>The Genome Sequence of Gemella haemolysans M341.</title>
        <authorList>
            <consortium name="The Broad Institute Genome Sequencing Platform"/>
            <consortium name="The Broad Institute Genome Sequencing Center for Infectious Disease"/>
            <person name="Earl A."/>
            <person name="Ward D."/>
            <person name="Feldgarden M."/>
            <person name="Gevers D."/>
            <person name="Sibley C.D."/>
            <person name="Field T.R."/>
            <person name="Grinwis M."/>
            <person name="Eshaghurshan C.S."/>
            <person name="Surette M.G."/>
            <person name="Young S.K."/>
            <person name="Zeng Q."/>
            <person name="Gargeya S."/>
            <person name="Fitzgerald M."/>
            <person name="Haas B."/>
            <person name="Abouelleil A."/>
            <person name="Alvarado L."/>
            <person name="Arachchi H.M."/>
            <person name="Berlin A."/>
            <person name="Brown A."/>
            <person name="Chapman S.B."/>
            <person name="Chen Z."/>
            <person name="Dunbar C."/>
            <person name="Freedman E."/>
            <person name="Gearin G."/>
            <person name="Gellesch M."/>
            <person name="Goldberg J."/>
            <person name="Griggs A."/>
            <person name="Gujja S."/>
            <person name="Heilman E.R."/>
            <person name="Heiman D."/>
            <person name="Howarth C."/>
            <person name="Larson L."/>
            <person name="Lui A."/>
            <person name="MacDonald P.J.P."/>
            <person name="Mehta T."/>
            <person name="Montmayeur A."/>
            <person name="Murphy C."/>
            <person name="Neiman D."/>
            <person name="Pearson M."/>
            <person name="Priest M."/>
            <person name="Roberts A."/>
            <person name="Saif S."/>
            <person name="Shea T."/>
            <person name="Shenoy N."/>
            <person name="Sisk P."/>
            <person name="Stolte C."/>
            <person name="Sykes S."/>
            <person name="White J."/>
            <person name="Yandava C."/>
            <person name="Wortman J."/>
            <person name="Nusbaum C."/>
            <person name="Birren B."/>
        </authorList>
    </citation>
    <scope>NUCLEOTIDE SEQUENCE [LARGE SCALE GENOMIC DNA]</scope>
    <source>
        <strain evidence="2 3">M341</strain>
    </source>
</reference>
<gene>
    <name evidence="2" type="ORF">HMPREF0428_01844</name>
</gene>
<dbReference type="InterPro" id="IPR010982">
    <property type="entry name" value="Lambda_DNA-bd_dom_sf"/>
</dbReference>
<evidence type="ECO:0000313" key="3">
    <source>
        <dbReference type="Proteomes" id="UP000004773"/>
    </source>
</evidence>
<dbReference type="EMBL" id="ACRO01000047">
    <property type="protein sequence ID" value="EGF86042.1"/>
    <property type="molecule type" value="Genomic_DNA"/>
</dbReference>
<dbReference type="Proteomes" id="UP000004773">
    <property type="component" value="Unassembled WGS sequence"/>
</dbReference>
<protein>
    <recommendedName>
        <fullName evidence="1">HTH cro/C1-type domain-containing protein</fullName>
    </recommendedName>
</protein>
<feature type="domain" description="HTH cro/C1-type" evidence="1">
    <location>
        <begin position="10"/>
        <end position="58"/>
    </location>
</feature>
<dbReference type="Gene3D" id="1.10.260.40">
    <property type="entry name" value="lambda repressor-like DNA-binding domains"/>
    <property type="match status" value="1"/>
</dbReference>
<comment type="caution">
    <text evidence="2">The sequence shown here is derived from an EMBL/GenBank/DDBJ whole genome shotgun (WGS) entry which is preliminary data.</text>
</comment>
<name>A0AA87ARI3_9BACL</name>
<proteinExistence type="predicted"/>
<dbReference type="RefSeq" id="WP_003148025.1">
    <property type="nucleotide sequence ID" value="NZ_GL883586.1"/>
</dbReference>
<dbReference type="CDD" id="cd00093">
    <property type="entry name" value="HTH_XRE"/>
    <property type="match status" value="1"/>
</dbReference>
<accession>A0AA87ARI3</accession>
<dbReference type="AlphaFoldDB" id="A0AA87ARI3"/>
<organism evidence="2 3">
    <name type="scientific">Gemella haemolysans M341</name>
    <dbReference type="NCBI Taxonomy" id="562981"/>
    <lineage>
        <taxon>Bacteria</taxon>
        <taxon>Bacillati</taxon>
        <taxon>Bacillota</taxon>
        <taxon>Bacilli</taxon>
        <taxon>Bacillales</taxon>
        <taxon>Gemellaceae</taxon>
        <taxon>Gemella</taxon>
    </lineage>
</organism>
<dbReference type="Pfam" id="PF13443">
    <property type="entry name" value="HTH_26"/>
    <property type="match status" value="1"/>
</dbReference>